<gene>
    <name evidence="2" type="ORF">RJ639_027665</name>
</gene>
<evidence type="ECO:0000313" key="3">
    <source>
        <dbReference type="Proteomes" id="UP001188597"/>
    </source>
</evidence>
<evidence type="ECO:0000313" key="2">
    <source>
        <dbReference type="EMBL" id="KAK3039416.1"/>
    </source>
</evidence>
<sequence>MSIFKQQEPPNPSKRCKFLASTFRHAFATCHTSRRRLSSSSPEEEDDITSDYRDEQEEFVSEIRSKYMEAKSKRQTSLALDCFFWGFSPTTGELFIASKVMQQKEESDGEEREDYLSVGSCFSHCSSATGVEAFLSVRTNFSRCSSLNGLDFPDFPRCSIIQEFRHCVGWPFGLCRRSLLLPPLPKSPSDSWTWRKNPRTIKLH</sequence>
<dbReference type="PANTHER" id="PTHR36324:SF1">
    <property type="entry name" value="OS09G0460100 PROTEIN"/>
    <property type="match status" value="1"/>
</dbReference>
<dbReference type="AlphaFoldDB" id="A0AA88X4J0"/>
<keyword evidence="3" id="KW-1185">Reference proteome</keyword>
<proteinExistence type="predicted"/>
<feature type="compositionally biased region" description="Acidic residues" evidence="1">
    <location>
        <begin position="42"/>
        <end position="54"/>
    </location>
</feature>
<reference evidence="2" key="1">
    <citation type="submission" date="2022-12" db="EMBL/GenBank/DDBJ databases">
        <title>Draft genome assemblies for two species of Escallonia (Escalloniales).</title>
        <authorList>
            <person name="Chanderbali A."/>
            <person name="Dervinis C."/>
            <person name="Anghel I."/>
            <person name="Soltis D."/>
            <person name="Soltis P."/>
            <person name="Zapata F."/>
        </authorList>
    </citation>
    <scope>NUCLEOTIDE SEQUENCE</scope>
    <source>
        <strain evidence="2">UCBG64.0493</strain>
        <tissue evidence="2">Leaf</tissue>
    </source>
</reference>
<comment type="caution">
    <text evidence="2">The sequence shown here is derived from an EMBL/GenBank/DDBJ whole genome shotgun (WGS) entry which is preliminary data.</text>
</comment>
<dbReference type="EMBL" id="JAVXUP010000077">
    <property type="protein sequence ID" value="KAK3039416.1"/>
    <property type="molecule type" value="Genomic_DNA"/>
</dbReference>
<name>A0AA88X4J0_9ASTE</name>
<protein>
    <submittedName>
        <fullName evidence="2">Uncharacterized protein</fullName>
    </submittedName>
</protein>
<dbReference type="PANTHER" id="PTHR36324">
    <property type="entry name" value="OS09G0460100 PROTEIN"/>
    <property type="match status" value="1"/>
</dbReference>
<evidence type="ECO:0000256" key="1">
    <source>
        <dbReference type="SAM" id="MobiDB-lite"/>
    </source>
</evidence>
<feature type="region of interest" description="Disordered" evidence="1">
    <location>
        <begin position="35"/>
        <end position="54"/>
    </location>
</feature>
<dbReference type="Proteomes" id="UP001188597">
    <property type="component" value="Unassembled WGS sequence"/>
</dbReference>
<organism evidence="2 3">
    <name type="scientific">Escallonia herrerae</name>
    <dbReference type="NCBI Taxonomy" id="1293975"/>
    <lineage>
        <taxon>Eukaryota</taxon>
        <taxon>Viridiplantae</taxon>
        <taxon>Streptophyta</taxon>
        <taxon>Embryophyta</taxon>
        <taxon>Tracheophyta</taxon>
        <taxon>Spermatophyta</taxon>
        <taxon>Magnoliopsida</taxon>
        <taxon>eudicotyledons</taxon>
        <taxon>Gunneridae</taxon>
        <taxon>Pentapetalae</taxon>
        <taxon>asterids</taxon>
        <taxon>campanulids</taxon>
        <taxon>Escalloniales</taxon>
        <taxon>Escalloniaceae</taxon>
        <taxon>Escallonia</taxon>
    </lineage>
</organism>
<accession>A0AA88X4J0</accession>